<sequence>MDHIPNEILSHILSYLLTDRQKQRLHPDRIDHILPVRLQSKKTAVDGFRSWEKLLRTESINAAVRRVAIETTPWDPELGEGGDLEWALRVRETLRETSIRELVLFGLEDTPLPEDLTKNLLRNIERLHILFTSGDHQREKPEFPPYLANTLLPSVSEQLVELTLAGYFWGSITVEFNVKALSFPCLKSLTLEEYIILRQDQYDWVLEQRSLIDLKLYDCKIATHFFVGRFENWGVNLNGWEKLTENFPDVDGSFHSSISSTPPSGSLHYGWYKSDLRWSSMFDRIHENLPMLQNFTFGSASWQNYFEHLPKDTNKDVLPSERYQTFYHGYWSDDWYMPVNERSPWVEAGYFENDTVPGTPLGLYLRTELPDRRALERLIEKTRNRREGK</sequence>
<comment type="caution">
    <text evidence="1">The sequence shown here is derived from an EMBL/GenBank/DDBJ whole genome shotgun (WGS) entry which is preliminary data.</text>
</comment>
<dbReference type="EMBL" id="JAAOAN010000097">
    <property type="protein sequence ID" value="KAF5722086.1"/>
    <property type="molecule type" value="Genomic_DNA"/>
</dbReference>
<dbReference type="PANTHER" id="PTHR42057:SF2">
    <property type="entry name" value="F-BOX DOMAIN PROTEIN (AFU_ORTHOLOGUE AFUA_4G00200)-RELATED"/>
    <property type="match status" value="1"/>
</dbReference>
<evidence type="ECO:0000313" key="2">
    <source>
        <dbReference type="Proteomes" id="UP000544331"/>
    </source>
</evidence>
<dbReference type="AlphaFoldDB" id="A0A8H5Z2Q6"/>
<proteinExistence type="predicted"/>
<evidence type="ECO:0000313" key="1">
    <source>
        <dbReference type="EMBL" id="KAF5722086.1"/>
    </source>
</evidence>
<organism evidence="1 2">
    <name type="scientific">Fusarium mundagurra</name>
    <dbReference type="NCBI Taxonomy" id="1567541"/>
    <lineage>
        <taxon>Eukaryota</taxon>
        <taxon>Fungi</taxon>
        <taxon>Dikarya</taxon>
        <taxon>Ascomycota</taxon>
        <taxon>Pezizomycotina</taxon>
        <taxon>Sordariomycetes</taxon>
        <taxon>Hypocreomycetidae</taxon>
        <taxon>Hypocreales</taxon>
        <taxon>Nectriaceae</taxon>
        <taxon>Fusarium</taxon>
        <taxon>Fusarium fujikuroi species complex</taxon>
    </lineage>
</organism>
<keyword evidence="2" id="KW-1185">Reference proteome</keyword>
<protein>
    <recommendedName>
        <fullName evidence="3">F-box domain-containing protein</fullName>
    </recommendedName>
</protein>
<dbReference type="Proteomes" id="UP000544331">
    <property type="component" value="Unassembled WGS sequence"/>
</dbReference>
<gene>
    <name evidence="1" type="ORF">FMUND_3178</name>
</gene>
<accession>A0A8H5Z2Q6</accession>
<name>A0A8H5Z2Q6_9HYPO</name>
<reference evidence="1 2" key="1">
    <citation type="submission" date="2020-05" db="EMBL/GenBank/DDBJ databases">
        <title>Identification and distribution of gene clusters putatively required for synthesis of sphingolipid metabolism inhibitors in phylogenetically diverse species of the filamentous fungus Fusarium.</title>
        <authorList>
            <person name="Kim H.-S."/>
            <person name="Busman M."/>
            <person name="Brown D.W."/>
            <person name="Divon H."/>
            <person name="Uhlig S."/>
            <person name="Proctor R.H."/>
        </authorList>
    </citation>
    <scope>NUCLEOTIDE SEQUENCE [LARGE SCALE GENOMIC DNA]</scope>
    <source>
        <strain evidence="1 2">NRRL 66235</strain>
    </source>
</reference>
<dbReference type="OrthoDB" id="3140657at2759"/>
<evidence type="ECO:0008006" key="3">
    <source>
        <dbReference type="Google" id="ProtNLM"/>
    </source>
</evidence>
<dbReference type="PANTHER" id="PTHR42057">
    <property type="entry name" value="F-BOX DOMAIN PROTEIN (AFU_ORTHOLOGUE AFUA_4G00200)"/>
    <property type="match status" value="1"/>
</dbReference>